<dbReference type="PIRSF" id="PIRSF038928">
    <property type="entry name" value="Catalase_clade1-3"/>
    <property type="match status" value="1"/>
</dbReference>
<dbReference type="GO" id="GO:0042744">
    <property type="term" value="P:hydrogen peroxide catabolic process"/>
    <property type="evidence" value="ECO:0007669"/>
    <property type="project" value="UniProtKB-KW"/>
</dbReference>
<keyword evidence="7" id="KW-0376">Hydrogen peroxide</keyword>
<sequence length="511" mass="56868">MPSQAVFDFKEKAVYTTSTGAPVSQPYAAQRIGKYGPLLLQDFHHVDVLAHFARERIPERVVHAKGAGAHGYFEVTHDITDLTCAALFDAIGNKAPVTVRFSTVIGEAGTSDSARGPRGMGIKIKTEEGNLDWVFNHTPVFFIRDPAKFSPFVHAQKRDPQTHLRDPDMSWDYLSQNPESIHQVMILFSDRGTPAGYHRTHAYSAHAFKFVNSEGKFVYVKIHVINDAGCKTMTAVEATRLAGEDPDFGIKSLFNDIEAGKYPSYTVYIQTMTSEEAENFRYNILDVTKIWPQAEYPLRPVGKIVLNKNPENYFAEVEQAAFAPSHLVPGIEPSTDPVLQARLFVYPDAQRYRLGVNYGQLAINKPVVPVANFQRDGFMAIKNQGFRPPYQSSILPLQYKAKAYEHVEHEVFLGAALADLSEVTELDFEQPRALWSKVLNDEDRAHLVSNVAGHLGSAKSAEIKARQLSVFAAVDQGLADRIADAIGVLRVQPLKVKPAEEALRFRSSVIV</sequence>
<comment type="cofactor">
    <cofactor evidence="10">
        <name>heme</name>
        <dbReference type="ChEBI" id="CHEBI:30413"/>
    </cofactor>
</comment>
<evidence type="ECO:0000313" key="12">
    <source>
        <dbReference type="EMBL" id="RDX54123.1"/>
    </source>
</evidence>
<organism evidence="12 13">
    <name type="scientific">Lentinus brumalis</name>
    <dbReference type="NCBI Taxonomy" id="2498619"/>
    <lineage>
        <taxon>Eukaryota</taxon>
        <taxon>Fungi</taxon>
        <taxon>Dikarya</taxon>
        <taxon>Basidiomycota</taxon>
        <taxon>Agaricomycotina</taxon>
        <taxon>Agaricomycetes</taxon>
        <taxon>Polyporales</taxon>
        <taxon>Polyporaceae</taxon>
        <taxon>Lentinus</taxon>
    </lineage>
</organism>
<dbReference type="Proteomes" id="UP000256964">
    <property type="component" value="Unassembled WGS sequence"/>
</dbReference>
<dbReference type="FunFam" id="2.40.180.10:FF:000001">
    <property type="entry name" value="Catalase"/>
    <property type="match status" value="1"/>
</dbReference>
<feature type="binding site" description="axial binding residue" evidence="10">
    <location>
        <position position="346"/>
    </location>
    <ligand>
        <name>heme</name>
        <dbReference type="ChEBI" id="CHEBI:30413"/>
    </ligand>
    <ligandPart>
        <name>Fe</name>
        <dbReference type="ChEBI" id="CHEBI:18248"/>
    </ligandPart>
</feature>
<keyword evidence="3 10" id="KW-0349">Heme</keyword>
<comment type="function">
    <text evidence="8">Catalyzes the degradation of hydrogen peroxide (H(2)O(2)) generated by peroxisomal oxidases to water and oxygen, thereby protecting cells from the toxic effects of hydrogen peroxide.</text>
</comment>
<dbReference type="CDD" id="cd08157">
    <property type="entry name" value="catalase_fungal"/>
    <property type="match status" value="1"/>
</dbReference>
<keyword evidence="5" id="KW-0560">Oxidoreductase</keyword>
<dbReference type="InterPro" id="IPR024708">
    <property type="entry name" value="Catalase_AS"/>
</dbReference>
<dbReference type="AlphaFoldDB" id="A0A371DNK2"/>
<keyword evidence="6 10" id="KW-0408">Iron</keyword>
<feature type="domain" description="Catalase core" evidence="11">
    <location>
        <begin position="16"/>
        <end position="398"/>
    </location>
</feature>
<dbReference type="InterPro" id="IPR011614">
    <property type="entry name" value="Catalase_core"/>
</dbReference>
<dbReference type="SUPFAM" id="SSF56634">
    <property type="entry name" value="Heme-dependent catalase-like"/>
    <property type="match status" value="1"/>
</dbReference>
<dbReference type="GO" id="GO:0004096">
    <property type="term" value="F:catalase activity"/>
    <property type="evidence" value="ECO:0007669"/>
    <property type="project" value="UniProtKB-EC"/>
</dbReference>
<dbReference type="GO" id="GO:0005777">
    <property type="term" value="C:peroxisome"/>
    <property type="evidence" value="ECO:0007669"/>
    <property type="project" value="TreeGrafter"/>
</dbReference>
<dbReference type="PANTHER" id="PTHR11465">
    <property type="entry name" value="CATALASE"/>
    <property type="match status" value="1"/>
</dbReference>
<evidence type="ECO:0000256" key="5">
    <source>
        <dbReference type="ARBA" id="ARBA00023002"/>
    </source>
</evidence>
<gene>
    <name evidence="12" type="ORF">OH76DRAFT_1374054</name>
</gene>
<dbReference type="PRINTS" id="PR00067">
    <property type="entry name" value="CATALASE"/>
</dbReference>
<evidence type="ECO:0000256" key="8">
    <source>
        <dbReference type="ARBA" id="ARBA00044729"/>
    </source>
</evidence>
<feature type="active site" evidence="9">
    <location>
        <position position="63"/>
    </location>
</feature>
<dbReference type="EMBL" id="KZ857385">
    <property type="protein sequence ID" value="RDX54123.1"/>
    <property type="molecule type" value="Genomic_DNA"/>
</dbReference>
<dbReference type="InterPro" id="IPR010582">
    <property type="entry name" value="Catalase_immune_responsive"/>
</dbReference>
<evidence type="ECO:0000256" key="6">
    <source>
        <dbReference type="ARBA" id="ARBA00023004"/>
    </source>
</evidence>
<evidence type="ECO:0000256" key="10">
    <source>
        <dbReference type="PIRSR" id="PIRSR038928-2"/>
    </source>
</evidence>
<evidence type="ECO:0000259" key="11">
    <source>
        <dbReference type="SMART" id="SM01060"/>
    </source>
</evidence>
<dbReference type="PANTHER" id="PTHR11465:SF62">
    <property type="entry name" value="CATALASE T"/>
    <property type="match status" value="1"/>
</dbReference>
<dbReference type="Pfam" id="PF06628">
    <property type="entry name" value="Catalase-rel"/>
    <property type="match status" value="1"/>
</dbReference>
<dbReference type="PROSITE" id="PS00438">
    <property type="entry name" value="CATALASE_2"/>
    <property type="match status" value="1"/>
</dbReference>
<keyword evidence="13" id="KW-1185">Reference proteome</keyword>
<reference evidence="12 13" key="1">
    <citation type="journal article" date="2018" name="Biotechnol. Biofuels">
        <title>Integrative visual omics of the white-rot fungus Polyporus brumalis exposes the biotechnological potential of its oxidative enzymes for delignifying raw plant biomass.</title>
        <authorList>
            <person name="Miyauchi S."/>
            <person name="Rancon A."/>
            <person name="Drula E."/>
            <person name="Hage H."/>
            <person name="Chaduli D."/>
            <person name="Favel A."/>
            <person name="Grisel S."/>
            <person name="Henrissat B."/>
            <person name="Herpoel-Gimbert I."/>
            <person name="Ruiz-Duenas F.J."/>
            <person name="Chevret D."/>
            <person name="Hainaut M."/>
            <person name="Lin J."/>
            <person name="Wang M."/>
            <person name="Pangilinan J."/>
            <person name="Lipzen A."/>
            <person name="Lesage-Meessen L."/>
            <person name="Navarro D."/>
            <person name="Riley R."/>
            <person name="Grigoriev I.V."/>
            <person name="Zhou S."/>
            <person name="Raouche S."/>
            <person name="Rosso M.N."/>
        </authorList>
    </citation>
    <scope>NUCLEOTIDE SEQUENCE [LARGE SCALE GENOMIC DNA]</scope>
    <source>
        <strain evidence="12 13">BRFM 1820</strain>
    </source>
</reference>
<dbReference type="InterPro" id="IPR020835">
    <property type="entry name" value="Catalase_sf"/>
</dbReference>
<evidence type="ECO:0000256" key="1">
    <source>
        <dbReference type="ARBA" id="ARBA00005329"/>
    </source>
</evidence>
<protein>
    <submittedName>
        <fullName evidence="12">Catalase</fullName>
    </submittedName>
</protein>
<dbReference type="GO" id="GO:0046872">
    <property type="term" value="F:metal ion binding"/>
    <property type="evidence" value="ECO:0007669"/>
    <property type="project" value="UniProtKB-KW"/>
</dbReference>
<comment type="similarity">
    <text evidence="1">Belongs to the catalase family.</text>
</comment>
<dbReference type="Pfam" id="PF00199">
    <property type="entry name" value="Catalase"/>
    <property type="match status" value="1"/>
</dbReference>
<dbReference type="SMART" id="SM01060">
    <property type="entry name" value="Catalase"/>
    <property type="match status" value="1"/>
</dbReference>
<evidence type="ECO:0000256" key="9">
    <source>
        <dbReference type="PIRSR" id="PIRSR038928-1"/>
    </source>
</evidence>
<keyword evidence="2" id="KW-0575">Peroxidase</keyword>
<proteinExistence type="inferred from homology"/>
<evidence type="ECO:0000256" key="2">
    <source>
        <dbReference type="ARBA" id="ARBA00022559"/>
    </source>
</evidence>
<dbReference type="InterPro" id="IPR024711">
    <property type="entry name" value="Catalase_clade1/3"/>
</dbReference>
<dbReference type="InterPro" id="IPR018028">
    <property type="entry name" value="Catalase"/>
</dbReference>
<dbReference type="Gene3D" id="2.40.180.10">
    <property type="entry name" value="Catalase core domain"/>
    <property type="match status" value="1"/>
</dbReference>
<name>A0A371DNK2_9APHY</name>
<accession>A0A371DNK2</accession>
<evidence type="ECO:0000256" key="7">
    <source>
        <dbReference type="ARBA" id="ARBA00023324"/>
    </source>
</evidence>
<dbReference type="GO" id="GO:0020037">
    <property type="term" value="F:heme binding"/>
    <property type="evidence" value="ECO:0007669"/>
    <property type="project" value="InterPro"/>
</dbReference>
<dbReference type="OrthoDB" id="6880011at2759"/>
<feature type="active site" evidence="9">
    <location>
        <position position="136"/>
    </location>
</feature>
<evidence type="ECO:0000256" key="3">
    <source>
        <dbReference type="ARBA" id="ARBA00022617"/>
    </source>
</evidence>
<dbReference type="PROSITE" id="PS51402">
    <property type="entry name" value="CATALASE_3"/>
    <property type="match status" value="1"/>
</dbReference>
<dbReference type="GO" id="GO:0005739">
    <property type="term" value="C:mitochondrion"/>
    <property type="evidence" value="ECO:0007669"/>
    <property type="project" value="TreeGrafter"/>
</dbReference>
<evidence type="ECO:0000256" key="4">
    <source>
        <dbReference type="ARBA" id="ARBA00022723"/>
    </source>
</evidence>
<keyword evidence="4 10" id="KW-0479">Metal-binding</keyword>
<evidence type="ECO:0000313" key="13">
    <source>
        <dbReference type="Proteomes" id="UP000256964"/>
    </source>
</evidence>
<dbReference type="STRING" id="139420.A0A371DNK2"/>
<dbReference type="GO" id="GO:0042542">
    <property type="term" value="P:response to hydrogen peroxide"/>
    <property type="evidence" value="ECO:0007669"/>
    <property type="project" value="TreeGrafter"/>
</dbReference>